<dbReference type="RefSeq" id="XP_044561299.1">
    <property type="nucleotide sequence ID" value="XM_044707904.1"/>
</dbReference>
<organism evidence="2 3">
    <name type="scientific">Naegleria fowleri</name>
    <name type="common">Brain eating amoeba</name>
    <dbReference type="NCBI Taxonomy" id="5763"/>
    <lineage>
        <taxon>Eukaryota</taxon>
        <taxon>Discoba</taxon>
        <taxon>Heterolobosea</taxon>
        <taxon>Tetramitia</taxon>
        <taxon>Eutetramitia</taxon>
        <taxon>Vahlkampfiidae</taxon>
        <taxon>Naegleria</taxon>
    </lineage>
</organism>
<feature type="compositionally biased region" description="Acidic residues" evidence="1">
    <location>
        <begin position="390"/>
        <end position="407"/>
    </location>
</feature>
<comment type="caution">
    <text evidence="2">The sequence shown here is derived from an EMBL/GenBank/DDBJ whole genome shotgun (WGS) entry which is preliminary data.</text>
</comment>
<evidence type="ECO:0000313" key="3">
    <source>
        <dbReference type="Proteomes" id="UP000444721"/>
    </source>
</evidence>
<dbReference type="GeneID" id="68111703"/>
<dbReference type="AlphaFoldDB" id="A0A6A5BNN0"/>
<keyword evidence="3" id="KW-1185">Reference proteome</keyword>
<accession>A0A6A5BNN0</accession>
<feature type="region of interest" description="Disordered" evidence="1">
    <location>
        <begin position="372"/>
        <end position="422"/>
    </location>
</feature>
<sequence>MTSVTCIFILCFNYQRDSYLDFHFGALRANQSKSINKNPQKNSLIEKKPSCSSTTQTAALNCFNEFKKTSTMGNQQSPQIKNRPLSSNKILIIGKGIYNVELPEIHNKQILQALKEGLPKFIRLQIYLKDANGELIPANPPTVQHPQFTFPLANDKSFSFSDYHYFLPNLESLVGLAIIASLEVPLSKEAQQSSLNSVLSYIGAASDVNSVPLGEGFIDLRAIKQRDVYNSLTVSIVNNTKVVAKIDLQIVKPGLKIDILELQQSIVNYEQIHNVEVTETNLFNRTFDRFVENTSEILECRKAKSKAETEAQIWINNHTEHRIRVVSIDTTHTKSGSGFEFYSCNVWYKFTSEFLKETHELEREKQERLKKEAELAKQKLQKQETSYNAEVDEEVPLTDSETEEEKPTEEPPATSTTPTDTN</sequence>
<dbReference type="EMBL" id="VFQX01000037">
    <property type="protein sequence ID" value="KAF0976586.1"/>
    <property type="molecule type" value="Genomic_DNA"/>
</dbReference>
<evidence type="ECO:0000313" key="2">
    <source>
        <dbReference type="EMBL" id="KAF0976586.1"/>
    </source>
</evidence>
<protein>
    <submittedName>
        <fullName evidence="2">Uncharacterized protein</fullName>
    </submittedName>
</protein>
<name>A0A6A5BNN0_NAEFO</name>
<dbReference type="VEuPathDB" id="AmoebaDB:NfTy_083200"/>
<dbReference type="VEuPathDB" id="AmoebaDB:FDP41_004485"/>
<dbReference type="Proteomes" id="UP000444721">
    <property type="component" value="Unassembled WGS sequence"/>
</dbReference>
<proteinExistence type="predicted"/>
<evidence type="ECO:0000256" key="1">
    <source>
        <dbReference type="SAM" id="MobiDB-lite"/>
    </source>
</evidence>
<dbReference type="VEuPathDB" id="AmoebaDB:NF0032680"/>
<feature type="compositionally biased region" description="Low complexity" evidence="1">
    <location>
        <begin position="411"/>
        <end position="422"/>
    </location>
</feature>
<gene>
    <name evidence="2" type="ORF">FDP41_004485</name>
</gene>
<dbReference type="OrthoDB" id="10258012at2759"/>
<reference evidence="2 3" key="1">
    <citation type="journal article" date="2019" name="Sci. Rep.">
        <title>Nanopore sequencing improves the draft genome of the human pathogenic amoeba Naegleria fowleri.</title>
        <authorList>
            <person name="Liechti N."/>
            <person name="Schurch N."/>
            <person name="Bruggmann R."/>
            <person name="Wittwer M."/>
        </authorList>
    </citation>
    <scope>NUCLEOTIDE SEQUENCE [LARGE SCALE GENOMIC DNA]</scope>
    <source>
        <strain evidence="2 3">ATCC 30894</strain>
    </source>
</reference>